<dbReference type="Pfam" id="PF00419">
    <property type="entry name" value="Fimbrial"/>
    <property type="match status" value="1"/>
</dbReference>
<dbReference type="SUPFAM" id="SSF49401">
    <property type="entry name" value="Bacterial adhesins"/>
    <property type="match status" value="1"/>
</dbReference>
<dbReference type="EMBL" id="RHXB01000012">
    <property type="protein sequence ID" value="RSE23855.1"/>
    <property type="molecule type" value="Genomic_DNA"/>
</dbReference>
<dbReference type="OrthoDB" id="6522787at2"/>
<dbReference type="Proteomes" id="UP000275331">
    <property type="component" value="Unassembled WGS sequence"/>
</dbReference>
<gene>
    <name evidence="3" type="ORF">EGT71_17085</name>
</gene>
<evidence type="ECO:0000256" key="1">
    <source>
        <dbReference type="SAM" id="SignalP"/>
    </source>
</evidence>
<feature type="signal peptide" evidence="1">
    <location>
        <begin position="1"/>
        <end position="19"/>
    </location>
</feature>
<protein>
    <submittedName>
        <fullName evidence="3">Fimbrial protein</fullName>
    </submittedName>
</protein>
<evidence type="ECO:0000313" key="3">
    <source>
        <dbReference type="EMBL" id="RSE23855.1"/>
    </source>
</evidence>
<evidence type="ECO:0000313" key="4">
    <source>
        <dbReference type="Proteomes" id="UP000275331"/>
    </source>
</evidence>
<dbReference type="PANTHER" id="PTHR33420:SF25">
    <property type="entry name" value="PROTEIN FIMF"/>
    <property type="match status" value="1"/>
</dbReference>
<name>A0A427UTI0_9ENTR</name>
<accession>A0A427UTI0</accession>
<organism evidence="3 4">
    <name type="scientific">Atlantibacter subterraneus</name>
    <dbReference type="NCBI Taxonomy" id="255519"/>
    <lineage>
        <taxon>Bacteria</taxon>
        <taxon>Pseudomonadati</taxon>
        <taxon>Pseudomonadota</taxon>
        <taxon>Gammaproteobacteria</taxon>
        <taxon>Enterobacterales</taxon>
        <taxon>Enterobacteriaceae</taxon>
        <taxon>Atlantibacter</taxon>
    </lineage>
</organism>
<dbReference type="GO" id="GO:0043709">
    <property type="term" value="P:cell adhesion involved in single-species biofilm formation"/>
    <property type="evidence" value="ECO:0007669"/>
    <property type="project" value="TreeGrafter"/>
</dbReference>
<proteinExistence type="predicted"/>
<reference evidence="3 4" key="1">
    <citation type="submission" date="2018-10" db="EMBL/GenBank/DDBJ databases">
        <title>Transmission dynamics of multidrug resistant bacteria on intensive care unit surfaces.</title>
        <authorList>
            <person name="D'Souza A.W."/>
            <person name="Potter R.F."/>
            <person name="Wallace M."/>
            <person name="Shupe A."/>
            <person name="Patel S."/>
            <person name="Sun S."/>
            <person name="Gul D."/>
            <person name="Kwon J.H."/>
            <person name="Andleeb S."/>
            <person name="Burnham C.-A.D."/>
            <person name="Dantas G."/>
        </authorList>
    </citation>
    <scope>NUCLEOTIDE SEQUENCE [LARGE SCALE GENOMIC DNA]</scope>
    <source>
        <strain evidence="3 4">AS_373</strain>
    </source>
</reference>
<dbReference type="GO" id="GO:0009289">
    <property type="term" value="C:pilus"/>
    <property type="evidence" value="ECO:0007669"/>
    <property type="project" value="InterPro"/>
</dbReference>
<comment type="caution">
    <text evidence="3">The sequence shown here is derived from an EMBL/GenBank/DDBJ whole genome shotgun (WGS) entry which is preliminary data.</text>
</comment>
<dbReference type="InterPro" id="IPR000259">
    <property type="entry name" value="Adhesion_dom_fimbrial"/>
</dbReference>
<dbReference type="Gene3D" id="2.60.40.1090">
    <property type="entry name" value="Fimbrial-type adhesion domain"/>
    <property type="match status" value="1"/>
</dbReference>
<dbReference type="InterPro" id="IPR050263">
    <property type="entry name" value="Bact_Fimbrial_Adh_Pro"/>
</dbReference>
<sequence>MKRLAVGYVVLILSNAALAHDGTVYVTGKINDTTCVVAPGSKNFTVDLGSVASKQFNNSDGAGFTPFAINLENCGAAARSVTVQYSGTPDSKNTQLLALTSDASSAAGVGVGIYNQNKSLIPLGDESLAFPLTPNQATATLNFYARYVTNGAPVTPGNANTSATFVLNYA</sequence>
<dbReference type="RefSeq" id="WP_125294422.1">
    <property type="nucleotide sequence ID" value="NZ_JAPTZM010000001.1"/>
</dbReference>
<evidence type="ECO:0000259" key="2">
    <source>
        <dbReference type="Pfam" id="PF00419"/>
    </source>
</evidence>
<keyword evidence="1" id="KW-0732">Signal</keyword>
<dbReference type="InterPro" id="IPR008966">
    <property type="entry name" value="Adhesion_dom_sf"/>
</dbReference>
<feature type="domain" description="Fimbrial-type adhesion" evidence="2">
    <location>
        <begin position="26"/>
        <end position="169"/>
    </location>
</feature>
<dbReference type="AlphaFoldDB" id="A0A427UTI0"/>
<dbReference type="PANTHER" id="PTHR33420">
    <property type="entry name" value="FIMBRIAL SUBUNIT ELFA-RELATED"/>
    <property type="match status" value="1"/>
</dbReference>
<feature type="chain" id="PRO_5019401521" evidence="1">
    <location>
        <begin position="20"/>
        <end position="170"/>
    </location>
</feature>
<dbReference type="InterPro" id="IPR036937">
    <property type="entry name" value="Adhesion_dom_fimbrial_sf"/>
</dbReference>